<feature type="domain" description="Solute-binding protein family 5" evidence="5">
    <location>
        <begin position="96"/>
        <end position="551"/>
    </location>
</feature>
<dbReference type="GO" id="GO:1904680">
    <property type="term" value="F:peptide transmembrane transporter activity"/>
    <property type="evidence" value="ECO:0007669"/>
    <property type="project" value="TreeGrafter"/>
</dbReference>
<dbReference type="Gene3D" id="3.90.76.10">
    <property type="entry name" value="Dipeptide-binding Protein, Domain 1"/>
    <property type="match status" value="1"/>
</dbReference>
<dbReference type="GO" id="GO:0043190">
    <property type="term" value="C:ATP-binding cassette (ABC) transporter complex"/>
    <property type="evidence" value="ECO:0007669"/>
    <property type="project" value="InterPro"/>
</dbReference>
<evidence type="ECO:0000256" key="4">
    <source>
        <dbReference type="ARBA" id="ARBA00022729"/>
    </source>
</evidence>
<dbReference type="Gene3D" id="3.40.190.10">
    <property type="entry name" value="Periplasmic binding protein-like II"/>
    <property type="match status" value="1"/>
</dbReference>
<evidence type="ECO:0000259" key="5">
    <source>
        <dbReference type="Pfam" id="PF00496"/>
    </source>
</evidence>
<keyword evidence="4" id="KW-0732">Signal</keyword>
<dbReference type="InterPro" id="IPR039424">
    <property type="entry name" value="SBP_5"/>
</dbReference>
<proteinExistence type="inferred from homology"/>
<dbReference type="EMBL" id="LAZR01000091">
    <property type="protein sequence ID" value="KKN92844.1"/>
    <property type="molecule type" value="Genomic_DNA"/>
</dbReference>
<dbReference type="PANTHER" id="PTHR30290">
    <property type="entry name" value="PERIPLASMIC BINDING COMPONENT OF ABC TRANSPORTER"/>
    <property type="match status" value="1"/>
</dbReference>
<dbReference type="InterPro" id="IPR030678">
    <property type="entry name" value="Peptide/Ni-bd"/>
</dbReference>
<evidence type="ECO:0000313" key="6">
    <source>
        <dbReference type="EMBL" id="KKN92844.1"/>
    </source>
</evidence>
<dbReference type="PANTHER" id="PTHR30290:SF10">
    <property type="entry name" value="PERIPLASMIC OLIGOPEPTIDE-BINDING PROTEIN-RELATED"/>
    <property type="match status" value="1"/>
</dbReference>
<gene>
    <name evidence="6" type="ORF">LCGC14_0203720</name>
</gene>
<comment type="similarity">
    <text evidence="2">Belongs to the bacterial solute-binding protein 5 family.</text>
</comment>
<dbReference type="InterPro" id="IPR000914">
    <property type="entry name" value="SBP_5_dom"/>
</dbReference>
<dbReference type="Gene3D" id="3.10.105.10">
    <property type="entry name" value="Dipeptide-binding Protein, Domain 3"/>
    <property type="match status" value="1"/>
</dbReference>
<comment type="subcellular location">
    <subcellularLocation>
        <location evidence="1">Cell envelope</location>
    </subcellularLocation>
</comment>
<protein>
    <recommendedName>
        <fullName evidence="5">Solute-binding protein family 5 domain-containing protein</fullName>
    </recommendedName>
</protein>
<dbReference type="SUPFAM" id="SSF53850">
    <property type="entry name" value="Periplasmic binding protein-like II"/>
    <property type="match status" value="1"/>
</dbReference>
<evidence type="ECO:0000256" key="3">
    <source>
        <dbReference type="ARBA" id="ARBA00022448"/>
    </source>
</evidence>
<dbReference type="GO" id="GO:0042597">
    <property type="term" value="C:periplasmic space"/>
    <property type="evidence" value="ECO:0007669"/>
    <property type="project" value="UniProtKB-ARBA"/>
</dbReference>
<accession>A0A0F9UMF9</accession>
<sequence length="644" mass="73014">MKWFYIISLAVAAAMIASPYLLLPSDAGGHTPPVTVGYRDDGSPIIKSAPIVRFASYRSAIRSIDPATCGDTSSAHLQAHFYEGLYAYHYLKRPLEIIPLLAAELPVISRDRRTYTIKLKPDVRYARNECFGLGPDGRPNTRTVRADDFVLAFKRIADHHVGADLAWALLRGRVAGLEAYYERTRTYEPGDFSRYDLNIDGIRALDDHTLQIRLVEPFPQFLQVLAMHNVAPIPHEMVDHWLARNGEATAKITDHRWIVGTGPYRLETFLRKHRIVLVRNPDFRRQTYPAQGAPGDAEAGLLDDAGEVVPFVDVIRMDYVAEEYARWIRLLNRDVDAAAIPPDLFESVVTPDRQLADSWRRRHIALEIYESPITYWLVFNANDPVLSASPSLRKAICLSIDVEGFIAVLRNGRGRRAVNCIPASLRNLTSSSYEAHQLAGQGPFYRYDPLAAREMLAQARDELAAAGLLVGGRIPPLKLDLGGRGNFDMKRGDFYKQQFQRVGLTLQVTLNDWPTLQEKAHAGRCQIFAMGWHADYPDAENFLQNFYSGNIGSTNNSGYRNAEYDRLYERARVMADNPKRTKLYARMARIISEDCPVMMTTEPEAFVVHYEWVKNFKPHPVGYGFAKYIRIDVDQRRRLGGRED</sequence>
<evidence type="ECO:0000256" key="1">
    <source>
        <dbReference type="ARBA" id="ARBA00004196"/>
    </source>
</evidence>
<dbReference type="PIRSF" id="PIRSF002741">
    <property type="entry name" value="MppA"/>
    <property type="match status" value="1"/>
</dbReference>
<keyword evidence="3" id="KW-0813">Transport</keyword>
<reference evidence="6" key="1">
    <citation type="journal article" date="2015" name="Nature">
        <title>Complex archaea that bridge the gap between prokaryotes and eukaryotes.</title>
        <authorList>
            <person name="Spang A."/>
            <person name="Saw J.H."/>
            <person name="Jorgensen S.L."/>
            <person name="Zaremba-Niedzwiedzka K."/>
            <person name="Martijn J."/>
            <person name="Lind A.E."/>
            <person name="van Eijk R."/>
            <person name="Schleper C."/>
            <person name="Guy L."/>
            <person name="Ettema T.J."/>
        </authorList>
    </citation>
    <scope>NUCLEOTIDE SEQUENCE</scope>
</reference>
<dbReference type="AlphaFoldDB" id="A0A0F9UMF9"/>
<dbReference type="GO" id="GO:0030313">
    <property type="term" value="C:cell envelope"/>
    <property type="evidence" value="ECO:0007669"/>
    <property type="project" value="UniProtKB-SubCell"/>
</dbReference>
<name>A0A0F9UMF9_9ZZZZ</name>
<organism evidence="6">
    <name type="scientific">marine sediment metagenome</name>
    <dbReference type="NCBI Taxonomy" id="412755"/>
    <lineage>
        <taxon>unclassified sequences</taxon>
        <taxon>metagenomes</taxon>
        <taxon>ecological metagenomes</taxon>
    </lineage>
</organism>
<evidence type="ECO:0000256" key="2">
    <source>
        <dbReference type="ARBA" id="ARBA00005695"/>
    </source>
</evidence>
<dbReference type="GO" id="GO:0015833">
    <property type="term" value="P:peptide transport"/>
    <property type="evidence" value="ECO:0007669"/>
    <property type="project" value="TreeGrafter"/>
</dbReference>
<comment type="caution">
    <text evidence="6">The sequence shown here is derived from an EMBL/GenBank/DDBJ whole genome shotgun (WGS) entry which is preliminary data.</text>
</comment>
<dbReference type="Pfam" id="PF00496">
    <property type="entry name" value="SBP_bac_5"/>
    <property type="match status" value="1"/>
</dbReference>